<dbReference type="PANTHER" id="PTHR31189:SF35">
    <property type="entry name" value="12S SEED STORAGE PROTEIN CRB"/>
    <property type="match status" value="1"/>
</dbReference>
<evidence type="ECO:0000256" key="7">
    <source>
        <dbReference type="RuleBase" id="RU003681"/>
    </source>
</evidence>
<sequence length="490" mass="55954">MAKPNSFLYISLCLVVLFNGCLAKRWQQQQQFNQCQLDRLDALEPNNRIEAEAGVIESWDPNNQQFQCAGVAVVRHTLECNGLLLPQYSPTHQLIYIVQGRGYLGTVLPGCPETYQDSQQQQQHQQEQEQEQGQSRRFRGDRHQKIQHFRQGDIIAIPAGVAHWLYNNGDSEVVAVSLLDLNNQANQLDENPRYFYLAGNPEDEFQQQGQGRRQQQQHQQHEQQNNNNNVLSGFSSELLADVFNMDVQTIRKLQGSEEERRPRKNIVKVDGELQVIRPPRSRQEQEREEEREHRQSGRGRDVDNGLEETLCTLRLRENIGDASRADIYNPEAGRISTLNSNKLRLLNWLQLSAERGKLNRNAIHVAHWTQNAHTVIYGVRGTARVQVVDDSGRSVFDDELQQGQVLIVPQNFAVVKRASSEGFEWVAFKTNDNAQITPLAGQNSVIRAIPADVLANAYQISREDAQELKENSQDIALIRPSRTSSERRVM</sequence>
<dbReference type="Pfam" id="PF00190">
    <property type="entry name" value="Cupin_1"/>
    <property type="match status" value="2"/>
</dbReference>
<name>A0A2N9F564_FAGSY</name>
<dbReference type="PANTHER" id="PTHR31189">
    <property type="entry name" value="OS03G0336100 PROTEIN-RELATED"/>
    <property type="match status" value="1"/>
</dbReference>
<organism evidence="10">
    <name type="scientific">Fagus sylvatica</name>
    <name type="common">Beechnut</name>
    <dbReference type="NCBI Taxonomy" id="28930"/>
    <lineage>
        <taxon>Eukaryota</taxon>
        <taxon>Viridiplantae</taxon>
        <taxon>Streptophyta</taxon>
        <taxon>Embryophyta</taxon>
        <taxon>Tracheophyta</taxon>
        <taxon>Spermatophyta</taxon>
        <taxon>Magnoliopsida</taxon>
        <taxon>eudicotyledons</taxon>
        <taxon>Gunneridae</taxon>
        <taxon>Pentapetalae</taxon>
        <taxon>rosids</taxon>
        <taxon>fabids</taxon>
        <taxon>Fagales</taxon>
        <taxon>Fagaceae</taxon>
        <taxon>Fagus</taxon>
    </lineage>
</organism>
<dbReference type="InterPro" id="IPR022379">
    <property type="entry name" value="11S_seedstore_CS"/>
</dbReference>
<comment type="subunit">
    <text evidence="7">Hexamer; each subunit is composed of an acidic and a basic chain derived from a single precursor and linked by a disulfide bond.</text>
</comment>
<feature type="chain" id="PRO_5014492804" description="Cupin type-1 domain-containing protein" evidence="7">
    <location>
        <begin position="24"/>
        <end position="490"/>
    </location>
</feature>
<dbReference type="InterPro" id="IPR011051">
    <property type="entry name" value="RmlC_Cupin_sf"/>
</dbReference>
<protein>
    <recommendedName>
        <fullName evidence="9">Cupin type-1 domain-containing protein</fullName>
    </recommendedName>
</protein>
<evidence type="ECO:0000256" key="3">
    <source>
        <dbReference type="ARBA" id="ARBA00022729"/>
    </source>
</evidence>
<comment type="function">
    <text evidence="1 7">Seed storage protein.</text>
</comment>
<dbReference type="FunFam" id="2.60.120.10:FF:000124">
    <property type="entry name" value="Glycinin G5"/>
    <property type="match status" value="1"/>
</dbReference>
<feature type="region of interest" description="Disordered" evidence="8">
    <location>
        <begin position="253"/>
        <end position="303"/>
    </location>
</feature>
<reference evidence="10" key="1">
    <citation type="submission" date="2018-02" db="EMBL/GenBank/DDBJ databases">
        <authorList>
            <person name="Cohen D.B."/>
            <person name="Kent A.D."/>
        </authorList>
    </citation>
    <scope>NUCLEOTIDE SEQUENCE</scope>
</reference>
<dbReference type="InterPro" id="IPR014710">
    <property type="entry name" value="RmlC-like_jellyroll"/>
</dbReference>
<dbReference type="InterPro" id="IPR050253">
    <property type="entry name" value="Seed_Storage-Functional"/>
</dbReference>
<dbReference type="AlphaFoldDB" id="A0A2N9F564"/>
<dbReference type="EMBL" id="OIVN01000566">
    <property type="protein sequence ID" value="SPC82248.1"/>
    <property type="molecule type" value="Genomic_DNA"/>
</dbReference>
<dbReference type="SUPFAM" id="SSF51182">
    <property type="entry name" value="RmlC-like cupins"/>
    <property type="match status" value="1"/>
</dbReference>
<evidence type="ECO:0000256" key="1">
    <source>
        <dbReference type="ARBA" id="ARBA00003839"/>
    </source>
</evidence>
<evidence type="ECO:0000256" key="2">
    <source>
        <dbReference type="ARBA" id="ARBA00007178"/>
    </source>
</evidence>
<evidence type="ECO:0000256" key="4">
    <source>
        <dbReference type="ARBA" id="ARBA00022761"/>
    </source>
</evidence>
<dbReference type="InterPro" id="IPR006045">
    <property type="entry name" value="Cupin_1"/>
</dbReference>
<dbReference type="InterPro" id="IPR006044">
    <property type="entry name" value="11S_seedstore_pln"/>
</dbReference>
<feature type="signal peptide" evidence="7">
    <location>
        <begin position="1"/>
        <end position="23"/>
    </location>
</feature>
<feature type="compositionally biased region" description="Basic and acidic residues" evidence="8">
    <location>
        <begin position="254"/>
        <end position="271"/>
    </location>
</feature>
<dbReference type="CDD" id="cd02243">
    <property type="entry name" value="cupin_11S_legumin_C"/>
    <property type="match status" value="1"/>
</dbReference>
<keyword evidence="3 7" id="KW-0732">Signal</keyword>
<evidence type="ECO:0000313" key="10">
    <source>
        <dbReference type="EMBL" id="SPC82248.1"/>
    </source>
</evidence>
<dbReference type="PRINTS" id="PR00439">
    <property type="entry name" value="11SGLOBULIN"/>
</dbReference>
<feature type="compositionally biased region" description="Basic and acidic residues" evidence="8">
    <location>
        <begin position="281"/>
        <end position="303"/>
    </location>
</feature>
<evidence type="ECO:0000256" key="5">
    <source>
        <dbReference type="ARBA" id="ARBA00023129"/>
    </source>
</evidence>
<dbReference type="GO" id="GO:0048316">
    <property type="term" value="P:seed development"/>
    <property type="evidence" value="ECO:0007669"/>
    <property type="project" value="UniProtKB-ARBA"/>
</dbReference>
<feature type="region of interest" description="Disordered" evidence="8">
    <location>
        <begin position="204"/>
        <end position="231"/>
    </location>
</feature>
<dbReference type="MetOSite" id="A0A2N9F564"/>
<keyword evidence="6 7" id="KW-1015">Disulfide bond</keyword>
<dbReference type="PROSITE" id="PS00305">
    <property type="entry name" value="11S_SEED_STORAGE"/>
    <property type="match status" value="1"/>
</dbReference>
<accession>A0A2N9F564</accession>
<proteinExistence type="inferred from homology"/>
<dbReference type="CDD" id="cd02242">
    <property type="entry name" value="cupin_11S_legumin_N"/>
    <property type="match status" value="1"/>
</dbReference>
<feature type="domain" description="Cupin type-1" evidence="9">
    <location>
        <begin position="317"/>
        <end position="466"/>
    </location>
</feature>
<keyword evidence="4 7" id="KW-0758">Storage protein</keyword>
<feature type="region of interest" description="Disordered" evidence="8">
    <location>
        <begin position="114"/>
        <end position="143"/>
    </location>
</feature>
<evidence type="ECO:0000256" key="6">
    <source>
        <dbReference type="ARBA" id="ARBA00023157"/>
    </source>
</evidence>
<gene>
    <name evidence="10" type="ORF">FSB_LOCUS10130</name>
</gene>
<evidence type="ECO:0000259" key="9">
    <source>
        <dbReference type="SMART" id="SM00835"/>
    </source>
</evidence>
<evidence type="ECO:0000256" key="8">
    <source>
        <dbReference type="SAM" id="MobiDB-lite"/>
    </source>
</evidence>
<comment type="similarity">
    <text evidence="2 7">Belongs to the 11S seed storage protein (globulins) family.</text>
</comment>
<dbReference type="SMART" id="SM00835">
    <property type="entry name" value="Cupin_1"/>
    <property type="match status" value="2"/>
</dbReference>
<dbReference type="FunFam" id="2.60.120.10:FF:000073">
    <property type="entry name" value="Glycinin G1"/>
    <property type="match status" value="1"/>
</dbReference>
<dbReference type="GO" id="GO:0045735">
    <property type="term" value="F:nutrient reservoir activity"/>
    <property type="evidence" value="ECO:0007669"/>
    <property type="project" value="UniProtKB-KW"/>
</dbReference>
<dbReference type="Gene3D" id="2.60.120.10">
    <property type="entry name" value="Jelly Rolls"/>
    <property type="match status" value="2"/>
</dbReference>
<feature type="compositionally biased region" description="Low complexity" evidence="8">
    <location>
        <begin position="206"/>
        <end position="229"/>
    </location>
</feature>
<feature type="domain" description="Cupin type-1" evidence="9">
    <location>
        <begin position="40"/>
        <end position="251"/>
    </location>
</feature>
<keyword evidence="5 7" id="KW-0708">Seed storage protein</keyword>